<feature type="signal peptide" evidence="1">
    <location>
        <begin position="1"/>
        <end position="21"/>
    </location>
</feature>
<accession>A0A8I6SC02</accession>
<evidence type="ECO:0000256" key="1">
    <source>
        <dbReference type="SAM" id="SignalP"/>
    </source>
</evidence>
<sequence>MPRGNFRLWIAFAIIFVRTYGKIDDLPTGTDSVQNLEKIQNITKAGLNILLDKRKETIVLIRDCAVQLSDWSANQTYIAIVKDLNRFKEELRQLNSVEPSRVLDEFDSNLWFKPESRNLYNAIGQYVLIVDFFKDALQRYTESDEELGTVMWAKVKKFVTRPFNFLGTMSDDLEAELSRYSVRNYSITGHPIEQDMASCRNEISFYHFCASKMDDEGQRDIIDVLFYKMYRLRRDLNLTYDQKNKKLARHINNEFWLSQPSLINVDNAFRKYHLLYNFFDNHLLYPDDDSDLKTPYWKRIIRFLKEPSHFSSVVTGFEVDPCKYGNALECLKSQIQKRRKLAGAYYSCALQFDRKKQLGIIKRIGDFMIRLMNDMDKIYLTENERNRALHKSLDDHFSPGQPTEVIVSFKKYEYLLDFFELMIIDDFTILEAPYWKRVRDFVNDPFVFPGVLYKETDVGLVESLKAEPLTYYDSPVVAQKKDLYKKIQKRIGLIRAYLACLRDFDDEKKFNLTKSVGDHLNSLNDHVDWALSQRYLIPRIHLSIPARVSNKGKSVEEILERYKSLLYFFSLTLQGETTSPTALSSTFWSKTAELVTRPFFQK</sequence>
<organism evidence="2 3">
    <name type="scientific">Cimex lectularius</name>
    <name type="common">Bed bug</name>
    <name type="synonym">Acanthia lectularia</name>
    <dbReference type="NCBI Taxonomy" id="79782"/>
    <lineage>
        <taxon>Eukaryota</taxon>
        <taxon>Metazoa</taxon>
        <taxon>Ecdysozoa</taxon>
        <taxon>Arthropoda</taxon>
        <taxon>Hexapoda</taxon>
        <taxon>Insecta</taxon>
        <taxon>Pterygota</taxon>
        <taxon>Neoptera</taxon>
        <taxon>Paraneoptera</taxon>
        <taxon>Hemiptera</taxon>
        <taxon>Heteroptera</taxon>
        <taxon>Panheteroptera</taxon>
        <taxon>Cimicomorpha</taxon>
        <taxon>Cimicidae</taxon>
        <taxon>Cimex</taxon>
    </lineage>
</organism>
<evidence type="ECO:0000313" key="3">
    <source>
        <dbReference type="Proteomes" id="UP000494040"/>
    </source>
</evidence>
<keyword evidence="3" id="KW-1185">Reference proteome</keyword>
<dbReference type="EnsemblMetazoa" id="XM_014401561.2">
    <property type="protein sequence ID" value="XP_014257047.1"/>
    <property type="gene ID" value="LOC106670894"/>
</dbReference>
<keyword evidence="1" id="KW-0732">Signal</keyword>
<reference evidence="2" key="1">
    <citation type="submission" date="2022-01" db="UniProtKB">
        <authorList>
            <consortium name="EnsemblMetazoa"/>
        </authorList>
    </citation>
    <scope>IDENTIFICATION</scope>
</reference>
<feature type="chain" id="PRO_5035245809" evidence="1">
    <location>
        <begin position="22"/>
        <end position="602"/>
    </location>
</feature>
<evidence type="ECO:0000313" key="2">
    <source>
        <dbReference type="EnsemblMetazoa" id="XP_014257047.1"/>
    </source>
</evidence>
<dbReference type="AlphaFoldDB" id="A0A8I6SC02"/>
<dbReference type="Proteomes" id="UP000494040">
    <property type="component" value="Unassembled WGS sequence"/>
</dbReference>
<protein>
    <submittedName>
        <fullName evidence="2">Uncharacterized protein</fullName>
    </submittedName>
</protein>
<dbReference type="KEGG" id="clec:106670894"/>
<proteinExistence type="predicted"/>
<name>A0A8I6SC02_CIMLE</name>
<gene>
    <name evidence="2" type="primary">106670894</name>
</gene>